<reference evidence="2" key="2">
    <citation type="submission" date="2019-03" db="EMBL/GenBank/DDBJ databases">
        <authorList>
            <person name="Yan Y.-Q."/>
            <person name="Du Z.-J."/>
        </authorList>
    </citation>
    <scope>NUCLEOTIDE SEQUENCE</scope>
    <source>
        <strain evidence="2">PP-F2FG21</strain>
    </source>
</reference>
<dbReference type="OrthoDB" id="9869555at2"/>
<evidence type="ECO:0000313" key="4">
    <source>
        <dbReference type="Proteomes" id="UP000583101"/>
    </source>
</evidence>
<sequence>MHDLPLFLRFVESNEIIKKIITNRDFSNINFKNLDFIKEWDNQYVFKNFLVGEVKFTSIRIIITPDNIAVSMLSTDIKYFDEPLTYFDREGIFYEKEPYLINGHELREFRRKIGSFTLFNMTAKLSLLKSALYGCIIKIGFYN</sequence>
<proteinExistence type="predicted"/>
<reference evidence="2 3" key="1">
    <citation type="journal article" date="2016" name="Int. J. Syst. Evol. Microbiol.">
        <title>Proposal of Mucilaginibacter phyllosphaerae sp. nov. isolated from the phyllosphere of Galium album.</title>
        <authorList>
            <person name="Aydogan E.L."/>
            <person name="Busse H.J."/>
            <person name="Moser G."/>
            <person name="Muller C."/>
            <person name="Kampfer P."/>
            <person name="Glaeser S.P."/>
        </authorList>
    </citation>
    <scope>NUCLEOTIDE SEQUENCE [LARGE SCALE GENOMIC DNA]</scope>
    <source>
        <strain evidence="2 3">PP-F2FG21</strain>
    </source>
</reference>
<dbReference type="RefSeq" id="WP_134334445.1">
    <property type="nucleotide sequence ID" value="NZ_BMCZ01000013.1"/>
</dbReference>
<evidence type="ECO:0000313" key="3">
    <source>
        <dbReference type="Proteomes" id="UP000297248"/>
    </source>
</evidence>
<gene>
    <name evidence="2" type="ORF">E2R65_00095</name>
    <name evidence="1" type="ORF">GGR35_003973</name>
</gene>
<dbReference type="Proteomes" id="UP000583101">
    <property type="component" value="Unassembled WGS sequence"/>
</dbReference>
<dbReference type="EMBL" id="JACIEG010000010">
    <property type="protein sequence ID" value="MBB3971345.1"/>
    <property type="molecule type" value="Genomic_DNA"/>
</dbReference>
<name>A0A4Y8AHQ2_9SPHI</name>
<keyword evidence="4" id="KW-1185">Reference proteome</keyword>
<dbReference type="EMBL" id="SNQG01000001">
    <property type="protein sequence ID" value="TEW68604.1"/>
    <property type="molecule type" value="Genomic_DNA"/>
</dbReference>
<evidence type="ECO:0000313" key="2">
    <source>
        <dbReference type="EMBL" id="TEW68604.1"/>
    </source>
</evidence>
<protein>
    <submittedName>
        <fullName evidence="2">Uncharacterized protein</fullName>
    </submittedName>
</protein>
<comment type="caution">
    <text evidence="2">The sequence shown here is derived from an EMBL/GenBank/DDBJ whole genome shotgun (WGS) entry which is preliminary data.</text>
</comment>
<dbReference type="Proteomes" id="UP000297248">
    <property type="component" value="Unassembled WGS sequence"/>
</dbReference>
<accession>A0A4Y8AHQ2</accession>
<organism evidence="2 3">
    <name type="scientific">Mucilaginibacter phyllosphaerae</name>
    <dbReference type="NCBI Taxonomy" id="1812349"/>
    <lineage>
        <taxon>Bacteria</taxon>
        <taxon>Pseudomonadati</taxon>
        <taxon>Bacteroidota</taxon>
        <taxon>Sphingobacteriia</taxon>
        <taxon>Sphingobacteriales</taxon>
        <taxon>Sphingobacteriaceae</taxon>
        <taxon>Mucilaginibacter</taxon>
    </lineage>
</organism>
<dbReference type="AlphaFoldDB" id="A0A4Y8AHQ2"/>
<evidence type="ECO:0000313" key="1">
    <source>
        <dbReference type="EMBL" id="MBB3971345.1"/>
    </source>
</evidence>
<reference evidence="1 4" key="3">
    <citation type="submission" date="2020-08" db="EMBL/GenBank/DDBJ databases">
        <title>Genomic Encyclopedia of Type Strains, Phase IV (KMG-IV): sequencing the most valuable type-strain genomes for metagenomic binning, comparative biology and taxonomic classification.</title>
        <authorList>
            <person name="Goeker M."/>
        </authorList>
    </citation>
    <scope>NUCLEOTIDE SEQUENCE [LARGE SCALE GENOMIC DNA]</scope>
    <source>
        <strain evidence="1 4">DSM 100995</strain>
    </source>
</reference>